<dbReference type="AlphaFoldDB" id="Q1JWA0"/>
<sequence length="204" mass="23366">MLRRLLIIAVLSLPFTAIAMEERSPVVQLRYTPAPVNVLSGITVEPVVQDDLIDEVSFSYRWLVNGEEIDFEDSPFLSGDFFKRGDEIIVEVKAYGITGEEYPPFIPKPIYADNAPPQFTKDPKAEYDDDLYRGRVYAEDVDGDEVSYRLIEGPQNFDLDANSGRFQWQPEENEGLYPVKIEAFDPYNGRAEQIFQLELSTVRR</sequence>
<dbReference type="Gene3D" id="2.60.40.10">
    <property type="entry name" value="Immunoglobulins"/>
    <property type="match status" value="1"/>
</dbReference>
<reference evidence="2" key="2">
    <citation type="submission" date="2006-05" db="EMBL/GenBank/DDBJ databases">
        <title>Sequencing of the draft genome and assembly of Desulfuromonas acetoxidans DSM 684.</title>
        <authorList>
            <consortium name="US DOE Joint Genome Institute (JGI-PGF)"/>
            <person name="Copeland A."/>
            <person name="Lucas S."/>
            <person name="Lapidus A."/>
            <person name="Barry K."/>
            <person name="Detter J.C."/>
            <person name="Glavina del Rio T."/>
            <person name="Hammon N."/>
            <person name="Israni S."/>
            <person name="Dalin E."/>
            <person name="Tice H."/>
            <person name="Bruce D."/>
            <person name="Pitluck S."/>
            <person name="Richardson P."/>
        </authorList>
    </citation>
    <scope>NUCLEOTIDE SEQUENCE [LARGE SCALE GENOMIC DNA]</scope>
    <source>
        <strain evidence="2">DSM 684</strain>
    </source>
</reference>
<evidence type="ECO:0008006" key="4">
    <source>
        <dbReference type="Google" id="ProtNLM"/>
    </source>
</evidence>
<dbReference type="GO" id="GO:0016020">
    <property type="term" value="C:membrane"/>
    <property type="evidence" value="ECO:0007669"/>
    <property type="project" value="InterPro"/>
</dbReference>
<evidence type="ECO:0000313" key="2">
    <source>
        <dbReference type="EMBL" id="EAT14521.1"/>
    </source>
</evidence>
<organism evidence="2 3">
    <name type="scientific">Desulfuromonas acetoxidans (strain DSM 684 / 11070)</name>
    <dbReference type="NCBI Taxonomy" id="281689"/>
    <lineage>
        <taxon>Bacteria</taxon>
        <taxon>Pseudomonadati</taxon>
        <taxon>Thermodesulfobacteriota</taxon>
        <taxon>Desulfuromonadia</taxon>
        <taxon>Desulfuromonadales</taxon>
        <taxon>Desulfuromonadaceae</taxon>
        <taxon>Desulfuromonas</taxon>
    </lineage>
</organism>
<dbReference type="InterPro" id="IPR015919">
    <property type="entry name" value="Cadherin-like_sf"/>
</dbReference>
<comment type="caution">
    <text evidence="2">The sequence shown here is derived from an EMBL/GenBank/DDBJ whole genome shotgun (WGS) entry which is preliminary data.</text>
</comment>
<dbReference type="OrthoDB" id="9770696at2"/>
<feature type="signal peptide" evidence="1">
    <location>
        <begin position="1"/>
        <end position="19"/>
    </location>
</feature>
<dbReference type="Proteomes" id="UP000005695">
    <property type="component" value="Unassembled WGS sequence"/>
</dbReference>
<gene>
    <name evidence="2" type="ORF">Dace_0382</name>
</gene>
<dbReference type="InterPro" id="IPR013783">
    <property type="entry name" value="Ig-like_fold"/>
</dbReference>
<evidence type="ECO:0000313" key="3">
    <source>
        <dbReference type="Proteomes" id="UP000005695"/>
    </source>
</evidence>
<dbReference type="GO" id="GO:0005509">
    <property type="term" value="F:calcium ion binding"/>
    <property type="evidence" value="ECO:0007669"/>
    <property type="project" value="InterPro"/>
</dbReference>
<keyword evidence="3" id="KW-1185">Reference proteome</keyword>
<keyword evidence="1" id="KW-0732">Signal</keyword>
<dbReference type="RefSeq" id="WP_006002581.1">
    <property type="nucleotide sequence ID" value="NZ_AAEW02000023.1"/>
</dbReference>
<reference evidence="2" key="1">
    <citation type="submission" date="2006-05" db="EMBL/GenBank/DDBJ databases">
        <title>Annotation of the draft genome assembly of Desulfuromonas acetoxidans DSM 684.</title>
        <authorList>
            <consortium name="US DOE Joint Genome Institute (JGI-ORNL)"/>
            <person name="Larimer F."/>
            <person name="Land M."/>
            <person name="Hauser L."/>
        </authorList>
    </citation>
    <scope>NUCLEOTIDE SEQUENCE [LARGE SCALE GENOMIC DNA]</scope>
    <source>
        <strain evidence="2">DSM 684</strain>
    </source>
</reference>
<dbReference type="SUPFAM" id="SSF49313">
    <property type="entry name" value="Cadherin-like"/>
    <property type="match status" value="1"/>
</dbReference>
<evidence type="ECO:0000256" key="1">
    <source>
        <dbReference type="SAM" id="SignalP"/>
    </source>
</evidence>
<name>Q1JWA0_DESA6</name>
<dbReference type="EMBL" id="AAEW02000023">
    <property type="protein sequence ID" value="EAT14521.1"/>
    <property type="molecule type" value="Genomic_DNA"/>
</dbReference>
<protein>
    <recommendedName>
        <fullName evidence="4">Cadherin domain-containing protein</fullName>
    </recommendedName>
</protein>
<accession>Q1JWA0</accession>
<proteinExistence type="predicted"/>
<feature type="chain" id="PRO_5005693634" description="Cadherin domain-containing protein" evidence="1">
    <location>
        <begin position="20"/>
        <end position="204"/>
    </location>
</feature>